<dbReference type="STRING" id="76947.GCA_002080435_01480"/>
<evidence type="ECO:0000259" key="1">
    <source>
        <dbReference type="Pfam" id="PF01408"/>
    </source>
</evidence>
<dbReference type="EMBL" id="JFZA02000012">
    <property type="protein sequence ID" value="KFG90309.1"/>
    <property type="molecule type" value="Genomic_DNA"/>
</dbReference>
<dbReference type="InterPro" id="IPR051317">
    <property type="entry name" value="Gfo/Idh/MocA_oxidoreduct"/>
</dbReference>
<dbReference type="PANTHER" id="PTHR43708">
    <property type="entry name" value="CONSERVED EXPRESSED OXIDOREDUCTASE (EUROFUNG)"/>
    <property type="match status" value="1"/>
</dbReference>
<dbReference type="RefSeq" id="WP_081570326.1">
    <property type="nucleotide sequence ID" value="NZ_BCZD01000005.1"/>
</dbReference>
<dbReference type="PANTHER" id="PTHR43708:SF1">
    <property type="entry name" value="GALACTOSE_LACTOSE METABOLISM REGULATORY PROTEIN GAL80"/>
    <property type="match status" value="1"/>
</dbReference>
<gene>
    <name evidence="3" type="ORF">BV98_001511</name>
</gene>
<evidence type="ECO:0000259" key="2">
    <source>
        <dbReference type="Pfam" id="PF22725"/>
    </source>
</evidence>
<name>A0A086PA91_SPHHM</name>
<accession>A0A086PA91</accession>
<dbReference type="Gene3D" id="3.30.360.10">
    <property type="entry name" value="Dihydrodipicolinate Reductase, domain 2"/>
    <property type="match status" value="1"/>
</dbReference>
<dbReference type="OrthoDB" id="9792935at2"/>
<evidence type="ECO:0000313" key="4">
    <source>
        <dbReference type="Proteomes" id="UP000024284"/>
    </source>
</evidence>
<dbReference type="Pfam" id="PF22725">
    <property type="entry name" value="GFO_IDH_MocA_C3"/>
    <property type="match status" value="1"/>
</dbReference>
<sequence length="361" mass="39045">MRRGSAIRVGLVGANPGYGWGSSVHRRVIELLPDFVLEGVCTTREQTARAAAEAFGAPLWFTDSSELARHPDVDLIAICVKAPFHYEIAHTALTAGKHVYCEWPLAFSIEQAEELAALAVERGLKAMIGLHMRGSPAMRQAQRLIADGYLGDLFSINLHARLFGPIMRAMAIRSGGTTLRSIYGGHLLDAVDHYFGGIQEFETRGAIHLPPLDETGAPIDRDAFDHLQFHGRLSNGALFNIDLSGVTMTGMGTTWRIDGREGALILATRDPSLPAIESVVLQGARQGSAFEAIPISAEFECPGVPSEPDRYPAYPGSFASREALSAIANLYTELGEAIRDDAQLSPDFGRAVEIQRLLAIA</sequence>
<feature type="domain" description="Gfo/Idh/MocA-like oxidoreductase N-terminal" evidence="1">
    <location>
        <begin position="7"/>
        <end position="129"/>
    </location>
</feature>
<dbReference type="Proteomes" id="UP000024284">
    <property type="component" value="Unassembled WGS sequence"/>
</dbReference>
<dbReference type="InterPro" id="IPR000683">
    <property type="entry name" value="Gfo/Idh/MocA-like_OxRdtase_N"/>
</dbReference>
<dbReference type="SUPFAM" id="SSF51735">
    <property type="entry name" value="NAD(P)-binding Rossmann-fold domains"/>
    <property type="match status" value="1"/>
</dbReference>
<organism evidence="3 4">
    <name type="scientific">Sphingobium herbicidovorans (strain ATCC 700291 / DSM 11019 / CCUG 56400 / KCTC 2939 / LMG 18315 / NBRC 16415 / MH)</name>
    <name type="common">Sphingomonas herbicidovorans</name>
    <dbReference type="NCBI Taxonomy" id="1219045"/>
    <lineage>
        <taxon>Bacteria</taxon>
        <taxon>Pseudomonadati</taxon>
        <taxon>Pseudomonadota</taxon>
        <taxon>Alphaproteobacteria</taxon>
        <taxon>Sphingomonadales</taxon>
        <taxon>Sphingomonadaceae</taxon>
        <taxon>Sphingobium</taxon>
    </lineage>
</organism>
<dbReference type="Pfam" id="PF01408">
    <property type="entry name" value="GFO_IDH_MocA"/>
    <property type="match status" value="1"/>
</dbReference>
<feature type="domain" description="GFO/IDH/MocA-like oxidoreductase" evidence="2">
    <location>
        <begin position="138"/>
        <end position="264"/>
    </location>
</feature>
<dbReference type="AlphaFoldDB" id="A0A086PA91"/>
<reference evidence="3" key="1">
    <citation type="submission" date="2014-08" db="EMBL/GenBank/DDBJ databases">
        <title>Draft genome sequences of Sphingobium herbicidovorans.</title>
        <authorList>
            <person name="Gan H.M."/>
            <person name="Gan H.Y."/>
            <person name="Savka M.A."/>
        </authorList>
    </citation>
    <scope>NUCLEOTIDE SEQUENCE [LARGE SCALE GENOMIC DNA]</scope>
    <source>
        <strain evidence="3">NBRC 16415</strain>
    </source>
</reference>
<dbReference type="InterPro" id="IPR055170">
    <property type="entry name" value="GFO_IDH_MocA-like_dom"/>
</dbReference>
<dbReference type="InterPro" id="IPR036291">
    <property type="entry name" value="NAD(P)-bd_dom_sf"/>
</dbReference>
<dbReference type="GO" id="GO:0000166">
    <property type="term" value="F:nucleotide binding"/>
    <property type="evidence" value="ECO:0007669"/>
    <property type="project" value="InterPro"/>
</dbReference>
<comment type="caution">
    <text evidence="3">The sequence shown here is derived from an EMBL/GenBank/DDBJ whole genome shotgun (WGS) entry which is preliminary data.</text>
</comment>
<dbReference type="eggNOG" id="COG0673">
    <property type="taxonomic scope" value="Bacteria"/>
</dbReference>
<keyword evidence="4" id="KW-1185">Reference proteome</keyword>
<proteinExistence type="predicted"/>
<protein>
    <submittedName>
        <fullName evidence="3">Oxidoreductase domain protein</fullName>
    </submittedName>
</protein>
<dbReference type="PATRIC" id="fig|1219045.3.peg.1543"/>
<dbReference type="Gene3D" id="3.40.50.720">
    <property type="entry name" value="NAD(P)-binding Rossmann-like Domain"/>
    <property type="match status" value="1"/>
</dbReference>
<evidence type="ECO:0000313" key="3">
    <source>
        <dbReference type="EMBL" id="KFG90309.1"/>
    </source>
</evidence>